<dbReference type="Proteomes" id="UP000077755">
    <property type="component" value="Chromosome 7"/>
</dbReference>
<evidence type="ECO:0000313" key="3">
    <source>
        <dbReference type="Proteomes" id="UP000077755"/>
    </source>
</evidence>
<dbReference type="InterPro" id="IPR036047">
    <property type="entry name" value="F-box-like_dom_sf"/>
</dbReference>
<dbReference type="PROSITE" id="PS50181">
    <property type="entry name" value="FBOX"/>
    <property type="match status" value="1"/>
</dbReference>
<dbReference type="PANTHER" id="PTHR32212:SF461">
    <property type="entry name" value="F-BOX DOMAIN-CONTAINING PROTEIN"/>
    <property type="match status" value="1"/>
</dbReference>
<protein>
    <recommendedName>
        <fullName evidence="1">F-box domain-containing protein</fullName>
    </recommendedName>
</protein>
<evidence type="ECO:0000259" key="1">
    <source>
        <dbReference type="PROSITE" id="PS50181"/>
    </source>
</evidence>
<dbReference type="CDD" id="cd22160">
    <property type="entry name" value="F-box_AtFBL13-like"/>
    <property type="match status" value="1"/>
</dbReference>
<proteinExistence type="predicted"/>
<dbReference type="InterPro" id="IPR001810">
    <property type="entry name" value="F-box_dom"/>
</dbReference>
<evidence type="ECO:0000313" key="2">
    <source>
        <dbReference type="EMBL" id="WOH10738.1"/>
    </source>
</evidence>
<gene>
    <name evidence="2" type="ORF">DCAR_0730208</name>
</gene>
<reference evidence="2" key="2">
    <citation type="submission" date="2022-03" db="EMBL/GenBank/DDBJ databases">
        <title>Draft title - Genomic analysis of global carrot germplasm unveils the trajectory of domestication and the origin of high carotenoid orange carrot.</title>
        <authorList>
            <person name="Iorizzo M."/>
            <person name="Ellison S."/>
            <person name="Senalik D."/>
            <person name="Macko-Podgorni A."/>
            <person name="Grzebelus D."/>
            <person name="Bostan H."/>
            <person name="Rolling W."/>
            <person name="Curaba J."/>
            <person name="Simon P."/>
        </authorList>
    </citation>
    <scope>NUCLEOTIDE SEQUENCE</scope>
    <source>
        <tissue evidence="2">Leaf</tissue>
    </source>
</reference>
<dbReference type="AlphaFoldDB" id="A0AAF0XMG2"/>
<dbReference type="Gene3D" id="1.20.1280.50">
    <property type="match status" value="1"/>
</dbReference>
<dbReference type="PANTHER" id="PTHR32212">
    <property type="entry name" value="CYCLIN-LIKE F-BOX"/>
    <property type="match status" value="1"/>
</dbReference>
<feature type="domain" description="F-box" evidence="1">
    <location>
        <begin position="20"/>
        <end position="65"/>
    </location>
</feature>
<dbReference type="InterPro" id="IPR053781">
    <property type="entry name" value="F-box_AtFBL13-like"/>
</dbReference>
<name>A0AAF0XMG2_DAUCS</name>
<dbReference type="EMBL" id="CP093349">
    <property type="protein sequence ID" value="WOH10738.1"/>
    <property type="molecule type" value="Genomic_DNA"/>
</dbReference>
<accession>A0AAF0XMG2</accession>
<dbReference type="SUPFAM" id="SSF81383">
    <property type="entry name" value="F-box domain"/>
    <property type="match status" value="1"/>
</dbReference>
<keyword evidence="3" id="KW-1185">Reference proteome</keyword>
<sequence length="179" mass="20611">MGSRAKKKATTFPQQHLGDEDRLSRLPDELIHKILSFVDAKQAVETSILSRRWQLIWTTLPFLSFGPYQSYDPYNNFEAKNVGKLIRHVLSKRNHESHVSDLKFCVYNKGCSEKLFQKFVDYAISHGVQSLNLELPHNYKPFKSSTFSSTSLNKLTLMLCLVGVNNPGRNGIKNELFYR</sequence>
<organism evidence="2 3">
    <name type="scientific">Daucus carota subsp. sativus</name>
    <name type="common">Carrot</name>
    <dbReference type="NCBI Taxonomy" id="79200"/>
    <lineage>
        <taxon>Eukaryota</taxon>
        <taxon>Viridiplantae</taxon>
        <taxon>Streptophyta</taxon>
        <taxon>Embryophyta</taxon>
        <taxon>Tracheophyta</taxon>
        <taxon>Spermatophyta</taxon>
        <taxon>Magnoliopsida</taxon>
        <taxon>eudicotyledons</taxon>
        <taxon>Gunneridae</taxon>
        <taxon>Pentapetalae</taxon>
        <taxon>asterids</taxon>
        <taxon>campanulids</taxon>
        <taxon>Apiales</taxon>
        <taxon>Apiaceae</taxon>
        <taxon>Apioideae</taxon>
        <taxon>Scandiceae</taxon>
        <taxon>Daucinae</taxon>
        <taxon>Daucus</taxon>
        <taxon>Daucus sect. Daucus</taxon>
    </lineage>
</organism>
<dbReference type="Pfam" id="PF00646">
    <property type="entry name" value="F-box"/>
    <property type="match status" value="1"/>
</dbReference>
<reference evidence="2" key="1">
    <citation type="journal article" date="2016" name="Nat. Genet.">
        <title>A high-quality carrot genome assembly provides new insights into carotenoid accumulation and asterid genome evolution.</title>
        <authorList>
            <person name="Iorizzo M."/>
            <person name="Ellison S."/>
            <person name="Senalik D."/>
            <person name="Zeng P."/>
            <person name="Satapoomin P."/>
            <person name="Huang J."/>
            <person name="Bowman M."/>
            <person name="Iovene M."/>
            <person name="Sanseverino W."/>
            <person name="Cavagnaro P."/>
            <person name="Yildiz M."/>
            <person name="Macko-Podgorni A."/>
            <person name="Moranska E."/>
            <person name="Grzebelus E."/>
            <person name="Grzebelus D."/>
            <person name="Ashrafi H."/>
            <person name="Zheng Z."/>
            <person name="Cheng S."/>
            <person name="Spooner D."/>
            <person name="Van Deynze A."/>
            <person name="Simon P."/>
        </authorList>
    </citation>
    <scope>NUCLEOTIDE SEQUENCE</scope>
    <source>
        <tissue evidence="2">Leaf</tissue>
    </source>
</reference>